<protein>
    <submittedName>
        <fullName evidence="1">Uncharacterized protein</fullName>
    </submittedName>
</protein>
<reference evidence="1 2" key="1">
    <citation type="submission" date="2019-07" db="EMBL/GenBank/DDBJ databases">
        <title>WGS assembly of Gossypium tomentosum.</title>
        <authorList>
            <person name="Chen Z.J."/>
            <person name="Sreedasyam A."/>
            <person name="Ando A."/>
            <person name="Song Q."/>
            <person name="De L."/>
            <person name="Hulse-Kemp A."/>
            <person name="Ding M."/>
            <person name="Ye W."/>
            <person name="Kirkbride R."/>
            <person name="Jenkins J."/>
            <person name="Plott C."/>
            <person name="Lovell J."/>
            <person name="Lin Y.-M."/>
            <person name="Vaughn R."/>
            <person name="Liu B."/>
            <person name="Li W."/>
            <person name="Simpson S."/>
            <person name="Scheffler B."/>
            <person name="Saski C."/>
            <person name="Grover C."/>
            <person name="Hu G."/>
            <person name="Conover J."/>
            <person name="Carlson J."/>
            <person name="Shu S."/>
            <person name="Boston L."/>
            <person name="Williams M."/>
            <person name="Peterson D."/>
            <person name="Mcgee K."/>
            <person name="Jones D."/>
            <person name="Wendel J."/>
            <person name="Stelly D."/>
            <person name="Grimwood J."/>
            <person name="Schmutz J."/>
        </authorList>
    </citation>
    <scope>NUCLEOTIDE SEQUENCE [LARGE SCALE GENOMIC DNA]</scope>
    <source>
        <strain evidence="1">7179.01</strain>
    </source>
</reference>
<sequence>MSNRICFSVCKEEDAAFESPFKNHPRSPPPSYPVVNPVVALESTPPLQQRRRIEVNLDPCSFRSNPTSHIETFNRALVEHMFPYFHSILAPTASRGAPHSLILKITKSR</sequence>
<evidence type="ECO:0000313" key="2">
    <source>
        <dbReference type="Proteomes" id="UP000322667"/>
    </source>
</evidence>
<proteinExistence type="predicted"/>
<dbReference type="EMBL" id="CM017621">
    <property type="protein sequence ID" value="TYH94785.1"/>
    <property type="molecule type" value="Genomic_DNA"/>
</dbReference>
<evidence type="ECO:0000313" key="1">
    <source>
        <dbReference type="EMBL" id="TYH94785.1"/>
    </source>
</evidence>
<organism evidence="1 2">
    <name type="scientific">Gossypium tomentosum</name>
    <name type="common">Hawaiian cotton</name>
    <name type="synonym">Gossypium sandvicense</name>
    <dbReference type="NCBI Taxonomy" id="34277"/>
    <lineage>
        <taxon>Eukaryota</taxon>
        <taxon>Viridiplantae</taxon>
        <taxon>Streptophyta</taxon>
        <taxon>Embryophyta</taxon>
        <taxon>Tracheophyta</taxon>
        <taxon>Spermatophyta</taxon>
        <taxon>Magnoliopsida</taxon>
        <taxon>eudicotyledons</taxon>
        <taxon>Gunneridae</taxon>
        <taxon>Pentapetalae</taxon>
        <taxon>rosids</taxon>
        <taxon>malvids</taxon>
        <taxon>Malvales</taxon>
        <taxon>Malvaceae</taxon>
        <taxon>Malvoideae</taxon>
        <taxon>Gossypium</taxon>
    </lineage>
</organism>
<gene>
    <name evidence="1" type="ORF">ES332_A12G063000v1</name>
</gene>
<accession>A0A5D2MU20</accession>
<name>A0A5D2MU20_GOSTO</name>
<keyword evidence="2" id="KW-1185">Reference proteome</keyword>
<dbReference type="Proteomes" id="UP000322667">
    <property type="component" value="Chromosome A12"/>
</dbReference>
<dbReference type="AlphaFoldDB" id="A0A5D2MU20"/>